<dbReference type="Proteomes" id="UP000826271">
    <property type="component" value="Unassembled WGS sequence"/>
</dbReference>
<gene>
    <name evidence="2" type="ORF">BUALT_Bualt17G0068600</name>
</gene>
<dbReference type="PANTHER" id="PTHR46162:SF20">
    <property type="entry name" value="UBIQUITIN CARBOXYL-TERMINAL HYDROLASE 7-LIKE ISOFORM X1"/>
    <property type="match status" value="1"/>
</dbReference>
<keyword evidence="3" id="KW-1185">Reference proteome</keyword>
<organism evidence="2 3">
    <name type="scientific">Buddleja alternifolia</name>
    <dbReference type="NCBI Taxonomy" id="168488"/>
    <lineage>
        <taxon>Eukaryota</taxon>
        <taxon>Viridiplantae</taxon>
        <taxon>Streptophyta</taxon>
        <taxon>Embryophyta</taxon>
        <taxon>Tracheophyta</taxon>
        <taxon>Spermatophyta</taxon>
        <taxon>Magnoliopsida</taxon>
        <taxon>eudicotyledons</taxon>
        <taxon>Gunneridae</taxon>
        <taxon>Pentapetalae</taxon>
        <taxon>asterids</taxon>
        <taxon>lamiids</taxon>
        <taxon>Lamiales</taxon>
        <taxon>Scrophulariaceae</taxon>
        <taxon>Buddlejeae</taxon>
        <taxon>Buddleja</taxon>
    </lineage>
</organism>
<evidence type="ECO:0000313" key="2">
    <source>
        <dbReference type="EMBL" id="KAG8366330.1"/>
    </source>
</evidence>
<name>A0AAV6WH61_9LAMI</name>
<accession>A0AAV6WH61</accession>
<dbReference type="EMBL" id="WHWC01000017">
    <property type="protein sequence ID" value="KAG8366330.1"/>
    <property type="molecule type" value="Genomic_DNA"/>
</dbReference>
<dbReference type="PANTHER" id="PTHR46162">
    <property type="entry name" value="TRAF-LIKE FAMILY PROTEIN"/>
    <property type="match status" value="1"/>
</dbReference>
<feature type="domain" description="MATH" evidence="1">
    <location>
        <begin position="61"/>
        <end position="182"/>
    </location>
</feature>
<dbReference type="CDD" id="cd00121">
    <property type="entry name" value="MATH"/>
    <property type="match status" value="1"/>
</dbReference>
<dbReference type="PROSITE" id="PS50144">
    <property type="entry name" value="MATH"/>
    <property type="match status" value="2"/>
</dbReference>
<protein>
    <recommendedName>
        <fullName evidence="1">MATH domain-containing protein</fullName>
    </recommendedName>
</protein>
<feature type="domain" description="MATH" evidence="1">
    <location>
        <begin position="1"/>
        <end position="41"/>
    </location>
</feature>
<dbReference type="Gene3D" id="2.60.210.10">
    <property type="entry name" value="Apoptosis, Tumor Necrosis Factor Receptor Associated Protein 2, Chain A"/>
    <property type="match status" value="2"/>
</dbReference>
<reference evidence="2" key="1">
    <citation type="submission" date="2019-10" db="EMBL/GenBank/DDBJ databases">
        <authorList>
            <person name="Zhang R."/>
            <person name="Pan Y."/>
            <person name="Wang J."/>
            <person name="Ma R."/>
            <person name="Yu S."/>
        </authorList>
    </citation>
    <scope>NUCLEOTIDE SEQUENCE</scope>
    <source>
        <strain evidence="2">LA-IB0</strain>
        <tissue evidence="2">Leaf</tissue>
    </source>
</reference>
<dbReference type="SUPFAM" id="SSF49599">
    <property type="entry name" value="TRAF domain-like"/>
    <property type="match status" value="2"/>
</dbReference>
<dbReference type="InterPro" id="IPR002083">
    <property type="entry name" value="MATH/TRAF_dom"/>
</dbReference>
<dbReference type="AlphaFoldDB" id="A0AAV6WH61"/>
<sequence>MRRFHALNPEFGFSKFISKKSFTDPSNGYLVDDNCVFGAEVFVIKNQANIECVSTLKAAVPYKHSFRISNFSKLQDVRISENFVLGDQIWSIVVYPRGQGKGKGIDVTIFLHLLDSCQKLKVNYTIGIKNQYTDEHRVARDSRWFTPPDDGWGWYSLIPIKDMNDPKTGFVVGDCCIIEVEILLLAISQNSLS</sequence>
<dbReference type="InterPro" id="IPR008974">
    <property type="entry name" value="TRAF-like"/>
</dbReference>
<proteinExistence type="predicted"/>
<evidence type="ECO:0000259" key="1">
    <source>
        <dbReference type="PROSITE" id="PS50144"/>
    </source>
</evidence>
<evidence type="ECO:0000313" key="3">
    <source>
        <dbReference type="Proteomes" id="UP000826271"/>
    </source>
</evidence>
<dbReference type="Pfam" id="PF22486">
    <property type="entry name" value="MATH_2"/>
    <property type="match status" value="2"/>
</dbReference>
<comment type="caution">
    <text evidence="2">The sequence shown here is derived from an EMBL/GenBank/DDBJ whole genome shotgun (WGS) entry which is preliminary data.</text>
</comment>